<reference evidence="1" key="1">
    <citation type="submission" date="2022-07" db="EMBL/GenBank/DDBJ databases">
        <title>Genome Sequence of Phlebia brevispora.</title>
        <authorList>
            <person name="Buettner E."/>
        </authorList>
    </citation>
    <scope>NUCLEOTIDE SEQUENCE</scope>
    <source>
        <strain evidence="1">MPL23</strain>
    </source>
</reference>
<protein>
    <submittedName>
        <fullName evidence="1">Uncharacterized protein</fullName>
    </submittedName>
</protein>
<evidence type="ECO:0000313" key="1">
    <source>
        <dbReference type="EMBL" id="KAJ3545935.1"/>
    </source>
</evidence>
<organism evidence="1 2">
    <name type="scientific">Phlebia brevispora</name>
    <dbReference type="NCBI Taxonomy" id="194682"/>
    <lineage>
        <taxon>Eukaryota</taxon>
        <taxon>Fungi</taxon>
        <taxon>Dikarya</taxon>
        <taxon>Basidiomycota</taxon>
        <taxon>Agaricomycotina</taxon>
        <taxon>Agaricomycetes</taxon>
        <taxon>Polyporales</taxon>
        <taxon>Meruliaceae</taxon>
        <taxon>Phlebia</taxon>
    </lineage>
</organism>
<sequence>MSRILDAHRREAKGLHNWSSIRSKQLRFLGIRNERTDVRWATNLILLYAGFSPVDILQLSVETSPQDIPASRYLRIISDFKSSAFLCAFNVPQPPRRAGSLACSSIDQHIFRSPGTPAAAVSCGVIERSLFVSVPAGIHNGDCIVNAPYMC</sequence>
<proteinExistence type="predicted"/>
<dbReference type="Proteomes" id="UP001148662">
    <property type="component" value="Unassembled WGS sequence"/>
</dbReference>
<keyword evidence="2" id="KW-1185">Reference proteome</keyword>
<comment type="caution">
    <text evidence="1">The sequence shown here is derived from an EMBL/GenBank/DDBJ whole genome shotgun (WGS) entry which is preliminary data.</text>
</comment>
<dbReference type="EMBL" id="JANHOG010001039">
    <property type="protein sequence ID" value="KAJ3545935.1"/>
    <property type="molecule type" value="Genomic_DNA"/>
</dbReference>
<accession>A0ACC1ST40</accession>
<name>A0ACC1ST40_9APHY</name>
<gene>
    <name evidence="1" type="ORF">NM688_g5569</name>
</gene>
<evidence type="ECO:0000313" key="2">
    <source>
        <dbReference type="Proteomes" id="UP001148662"/>
    </source>
</evidence>